<dbReference type="GeneID" id="107268624"/>
<feature type="binding site" evidence="5">
    <location>
        <position position="278"/>
    </location>
    <ligand>
        <name>FAD</name>
        <dbReference type="ChEBI" id="CHEBI:57692"/>
    </ligand>
</feature>
<dbReference type="Proteomes" id="UP000694920">
    <property type="component" value="Unplaced"/>
</dbReference>
<dbReference type="Pfam" id="PF05199">
    <property type="entry name" value="GMC_oxred_C"/>
    <property type="match status" value="1"/>
</dbReference>
<dbReference type="PIRSF" id="PIRSF000137">
    <property type="entry name" value="Alcohol_oxidase"/>
    <property type="match status" value="1"/>
</dbReference>
<evidence type="ECO:0000256" key="4">
    <source>
        <dbReference type="ARBA" id="ARBA00022827"/>
    </source>
</evidence>
<feature type="domain" description="Glucose-methanol-choline oxidoreductase N-terminal" evidence="6">
    <location>
        <begin position="314"/>
        <end position="328"/>
    </location>
</feature>
<dbReference type="RefSeq" id="XP_024941662.1">
    <property type="nucleotide sequence ID" value="XM_025085894.1"/>
</dbReference>
<dbReference type="InterPro" id="IPR036188">
    <property type="entry name" value="FAD/NAD-bd_sf"/>
</dbReference>
<evidence type="ECO:0000256" key="3">
    <source>
        <dbReference type="ARBA" id="ARBA00022630"/>
    </source>
</evidence>
<keyword evidence="3" id="KW-0285">Flavoprotein</keyword>
<keyword evidence="7" id="KW-1185">Reference proteome</keyword>
<protein>
    <submittedName>
        <fullName evidence="8 9">Glucose dehydrogenase [FAD, quinone]</fullName>
    </submittedName>
</protein>
<name>A0AAJ7W2K7_CEPCN</name>
<dbReference type="InterPro" id="IPR012132">
    <property type="entry name" value="GMC_OxRdtase"/>
</dbReference>
<comment type="cofactor">
    <cofactor evidence="1 5">
        <name>FAD</name>
        <dbReference type="ChEBI" id="CHEBI:57692"/>
    </cofactor>
</comment>
<comment type="similarity">
    <text evidence="2">Belongs to the GMC oxidoreductase family.</text>
</comment>
<dbReference type="PROSITE" id="PS00624">
    <property type="entry name" value="GMC_OXRED_2"/>
    <property type="match status" value="1"/>
</dbReference>
<evidence type="ECO:0000313" key="7">
    <source>
        <dbReference type="Proteomes" id="UP000694920"/>
    </source>
</evidence>
<evidence type="ECO:0000313" key="9">
    <source>
        <dbReference type="RefSeq" id="XP_024941662.1"/>
    </source>
</evidence>
<dbReference type="Gene3D" id="3.30.560.10">
    <property type="entry name" value="Glucose Oxidase, domain 3"/>
    <property type="match status" value="1"/>
</dbReference>
<keyword evidence="4 5" id="KW-0274">FAD</keyword>
<dbReference type="SUPFAM" id="SSF54373">
    <property type="entry name" value="FAD-linked reductases, C-terminal domain"/>
    <property type="match status" value="1"/>
</dbReference>
<evidence type="ECO:0000256" key="5">
    <source>
        <dbReference type="PIRSR" id="PIRSR000137-2"/>
    </source>
</evidence>
<proteinExistence type="inferred from homology"/>
<accession>A0AAJ7W2K7</accession>
<dbReference type="SUPFAM" id="SSF51905">
    <property type="entry name" value="FAD/NAD(P)-binding domain"/>
    <property type="match status" value="1"/>
</dbReference>
<evidence type="ECO:0000313" key="8">
    <source>
        <dbReference type="RefSeq" id="XP_015597075.1"/>
    </source>
</evidence>
<dbReference type="GO" id="GO:0016614">
    <property type="term" value="F:oxidoreductase activity, acting on CH-OH group of donors"/>
    <property type="evidence" value="ECO:0007669"/>
    <property type="project" value="InterPro"/>
</dbReference>
<dbReference type="Pfam" id="PF00732">
    <property type="entry name" value="GMC_oxred_N"/>
    <property type="match status" value="1"/>
</dbReference>
<dbReference type="RefSeq" id="XP_015597075.1">
    <property type="nucleotide sequence ID" value="XM_015741589.2"/>
</dbReference>
<dbReference type="AlphaFoldDB" id="A0AAJ7W2K7"/>
<dbReference type="KEGG" id="ccin:107268624"/>
<evidence type="ECO:0000259" key="6">
    <source>
        <dbReference type="PROSITE" id="PS00624"/>
    </source>
</evidence>
<dbReference type="Gene3D" id="3.50.50.60">
    <property type="entry name" value="FAD/NAD(P)-binding domain"/>
    <property type="match status" value="1"/>
</dbReference>
<dbReference type="GO" id="GO:0050660">
    <property type="term" value="F:flavin adenine dinucleotide binding"/>
    <property type="evidence" value="ECO:0007669"/>
    <property type="project" value="InterPro"/>
</dbReference>
<sequence>MGSCQLEGCAGAIGGPGGLLFAQLLNTILSAQCALNLKNEYPADRTEELLGMDDPSYDFVIVGGGSAGSVLASRLTEVQRWKVLLIEAGEDPSALSEIPGLLLTLQGTEEDYAYEVEPQANACQGMKGKRCRWSKGKALGGSSVINAMLHVYGNDRDYDNWAKLGNTGWSYQDVFPYFLKSLNCPPGLTGAAGEHCRSGGLLDIRSYNYTESKMHQIVLDAARELGIPILESLNAGKYLGYGKAYGTLDKGRRVNVAKAFLAPARDRPNLRVVKSARVVGIAMEGDRASGVHVTLRNGRSILVKASKEVIMSAGSVATPQILMLSGIGPRDHLREMKIDTIADLPVGKNLQDHVIWLGIQLELTNHTGEPFTQTKLLDDAYDFLVHRKGEFVSTGGVDLLGFVNLRDPQSLYPDLQFHHAYFPKGQVFKVETIMRAFNIDEGITAELVRKTSQADAIFVCSTLLKPKSLGEIKLRSADPKDPVKIYANYFTDPEDEEVMLKSVDFVKTFLETKIFKDFSIKMRHFDIPGCSDTVPDSREYWKCSLSHVAGTVFHAVGTARMGPKGDPRAVVDPRLKVHGVQRLRVIDASVMPVITSGNTHAPVIMIAEKGSDLIKQEWLSKDEL</sequence>
<dbReference type="PANTHER" id="PTHR11552:SF147">
    <property type="entry name" value="CHOLINE DEHYDROGENASE, MITOCHONDRIAL"/>
    <property type="match status" value="1"/>
</dbReference>
<evidence type="ECO:0000256" key="2">
    <source>
        <dbReference type="ARBA" id="ARBA00010790"/>
    </source>
</evidence>
<dbReference type="InterPro" id="IPR000172">
    <property type="entry name" value="GMC_OxRdtase_N"/>
</dbReference>
<dbReference type="InterPro" id="IPR007867">
    <property type="entry name" value="GMC_OxRtase_C"/>
</dbReference>
<dbReference type="PANTHER" id="PTHR11552">
    <property type="entry name" value="GLUCOSE-METHANOL-CHOLINE GMC OXIDOREDUCTASE"/>
    <property type="match status" value="1"/>
</dbReference>
<gene>
    <name evidence="8 9" type="primary">LOC107268624</name>
</gene>
<evidence type="ECO:0000256" key="1">
    <source>
        <dbReference type="ARBA" id="ARBA00001974"/>
    </source>
</evidence>
<reference evidence="8 9" key="1">
    <citation type="submission" date="2025-04" db="UniProtKB">
        <authorList>
            <consortium name="RefSeq"/>
        </authorList>
    </citation>
    <scope>IDENTIFICATION</scope>
</reference>
<organism evidence="7 9">
    <name type="scientific">Cephus cinctus</name>
    <name type="common">Wheat stem sawfly</name>
    <dbReference type="NCBI Taxonomy" id="211228"/>
    <lineage>
        <taxon>Eukaryota</taxon>
        <taxon>Metazoa</taxon>
        <taxon>Ecdysozoa</taxon>
        <taxon>Arthropoda</taxon>
        <taxon>Hexapoda</taxon>
        <taxon>Insecta</taxon>
        <taxon>Pterygota</taxon>
        <taxon>Neoptera</taxon>
        <taxon>Endopterygota</taxon>
        <taxon>Hymenoptera</taxon>
        <taxon>Cephoidea</taxon>
        <taxon>Cephidae</taxon>
        <taxon>Cephus</taxon>
    </lineage>
</organism>